<dbReference type="InterPro" id="IPR017215">
    <property type="entry name" value="MetH_bac"/>
</dbReference>
<evidence type="ECO:0000256" key="8">
    <source>
        <dbReference type="ARBA" id="ARBA00022603"/>
    </source>
</evidence>
<dbReference type="GO" id="GO:0032259">
    <property type="term" value="P:methylation"/>
    <property type="evidence" value="ECO:0007669"/>
    <property type="project" value="UniProtKB-KW"/>
</dbReference>
<evidence type="ECO:0000256" key="9">
    <source>
        <dbReference type="ARBA" id="ARBA00022605"/>
    </source>
</evidence>
<proteinExistence type="inferred from homology"/>
<dbReference type="Pfam" id="PF00809">
    <property type="entry name" value="Pterin_bind"/>
    <property type="match status" value="1"/>
</dbReference>
<evidence type="ECO:0000256" key="19">
    <source>
        <dbReference type="PROSITE-ProRule" id="PRU00333"/>
    </source>
</evidence>
<evidence type="ECO:0000256" key="1">
    <source>
        <dbReference type="ARBA" id="ARBA00001700"/>
    </source>
</evidence>
<keyword evidence="11 19" id="KW-0808">Transferase</keyword>
<comment type="similarity">
    <text evidence="5">Belongs to the vitamin-B12 dependent methionine synthase family.</text>
</comment>
<dbReference type="GO" id="GO:0008705">
    <property type="term" value="F:methionine synthase activity"/>
    <property type="evidence" value="ECO:0007669"/>
    <property type="project" value="UniProtKB-EC"/>
</dbReference>
<evidence type="ECO:0000256" key="14">
    <source>
        <dbReference type="ARBA" id="ARBA00022833"/>
    </source>
</evidence>
<keyword evidence="13 19" id="KW-0479">Metal-binding</keyword>
<comment type="cofactor">
    <cofactor evidence="3">
        <name>methylcob(III)alamin</name>
        <dbReference type="ChEBI" id="CHEBI:28115"/>
    </cofactor>
</comment>
<evidence type="ECO:0000256" key="10">
    <source>
        <dbReference type="ARBA" id="ARBA00022628"/>
    </source>
</evidence>
<evidence type="ECO:0000256" key="17">
    <source>
        <dbReference type="ARBA" id="ARBA00025552"/>
    </source>
</evidence>
<dbReference type="InterPro" id="IPR000489">
    <property type="entry name" value="Pterin-binding_dom"/>
</dbReference>
<feature type="domain" description="B12-binding N-terminal" evidence="23">
    <location>
        <begin position="566"/>
        <end position="659"/>
    </location>
</feature>
<dbReference type="Pfam" id="PF02574">
    <property type="entry name" value="S-methyl_trans"/>
    <property type="match status" value="1"/>
</dbReference>
<feature type="domain" description="Hcy-binding" evidence="20">
    <location>
        <begin position="1"/>
        <end position="280"/>
    </location>
</feature>
<keyword evidence="12" id="KW-0949">S-adenosyl-L-methionine</keyword>
<dbReference type="SUPFAM" id="SSF82282">
    <property type="entry name" value="Homocysteine S-methyltransferase"/>
    <property type="match status" value="1"/>
</dbReference>
<evidence type="ECO:0000259" key="23">
    <source>
        <dbReference type="PROSITE" id="PS51337"/>
    </source>
</evidence>
<dbReference type="PANTHER" id="PTHR45833:SF1">
    <property type="entry name" value="METHIONINE SYNTHASE"/>
    <property type="match status" value="1"/>
</dbReference>
<dbReference type="RefSeq" id="WP_109603538.1">
    <property type="nucleotide sequence ID" value="NZ_QGGI01000001.1"/>
</dbReference>
<sequence length="781" mass="87933">MNLSNLLNKKFILFDGAMGSMIQKENINTLPELLNLENPHLIRSIHKKYIEAGADIITTNTFGANNHKLKKYNVDSDLIIKNAIEIAKSVQKNNLIALDIGPIGRMIEPMGKMTFDESYEFFKKQVIAGEKYGADLILFETFSDIYELKSGILSAKENTKLPIFATMTFSDDKRTFTGTDIKTMISVLEGLNVNALGINCSLGPDKMESLVDKLVKYSSTPIIVQANAGLPDYQNGNTIYNINSNEYNEHTKKLMNKGIQIIGGCCGTTDEYIRKLNNSRKQIPFKPVFDKNYSFISSYSKTYDVSKNIHIIGERINPTGKKKLRQAIIEENMEYITNLALKQKEEGAEILDVNMGVPKIDENKLMIKSIKEIQKLIDIPLQIDSTNIEVIDNGLRYYNGKAIINSVNGKKNSMEEIFPVIKKYGAMVICLTLNEDGIPETMEKRLQIAKNIENTALKYGISKKDLIFDFLVLAVSAQQNELYNTLSTLSYVKNTYNYNTTLGVSNVSFGLPNRKILNRTFLAMALQAGLNLPIINTSSQDMIDTINSYKVLANIDKDCKKYISIYSEQKEEEIKNETLEYCIENGLKEKTKIITIEKLKNTDPLEIINNILIPTLNKVGDKYEKEIIFLPQLIQSAETAKIVFKEIKNKLPDLDSSNKKDKIILATVEGDIHDIGKNIVKVILENYGYEIIDLGKDVVCNKIIDKIQDSKAKIVGLSALMTTTLINMENTVKEIRKKFDDIKIIIGGAVVTKTFANSIGADFYAKDAREALKYLEKLPLN</sequence>
<feature type="binding site" evidence="19">
    <location>
        <position position="265"/>
    </location>
    <ligand>
        <name>Zn(2+)</name>
        <dbReference type="ChEBI" id="CHEBI:29105"/>
    </ligand>
</feature>
<evidence type="ECO:0000256" key="13">
    <source>
        <dbReference type="ARBA" id="ARBA00022723"/>
    </source>
</evidence>
<evidence type="ECO:0000256" key="16">
    <source>
        <dbReference type="ARBA" id="ARBA00023285"/>
    </source>
</evidence>
<dbReference type="InterPro" id="IPR003726">
    <property type="entry name" value="HCY_dom"/>
</dbReference>
<evidence type="ECO:0000259" key="20">
    <source>
        <dbReference type="PROSITE" id="PS50970"/>
    </source>
</evidence>
<evidence type="ECO:0000313" key="24">
    <source>
        <dbReference type="EMBL" id="PWJ96546.1"/>
    </source>
</evidence>
<keyword evidence="15" id="KW-0486">Methionine biosynthesis</keyword>
<comment type="cofactor">
    <cofactor evidence="2 19">
        <name>Zn(2+)</name>
        <dbReference type="ChEBI" id="CHEBI:29105"/>
    </cofactor>
</comment>
<evidence type="ECO:0000256" key="11">
    <source>
        <dbReference type="ARBA" id="ARBA00022679"/>
    </source>
</evidence>
<dbReference type="Gene3D" id="1.10.1240.10">
    <property type="entry name" value="Methionine synthase domain"/>
    <property type="match status" value="1"/>
</dbReference>
<keyword evidence="9" id="KW-0028">Amino-acid biosynthesis</keyword>
<evidence type="ECO:0000256" key="6">
    <source>
        <dbReference type="ARBA" id="ARBA00012032"/>
    </source>
</evidence>
<dbReference type="PIRSF" id="PIRSF037472">
    <property type="entry name" value="DHPS_mtfrase"/>
    <property type="match status" value="1"/>
</dbReference>
<evidence type="ECO:0000256" key="18">
    <source>
        <dbReference type="ARBA" id="ARBA00031040"/>
    </source>
</evidence>
<dbReference type="Gene3D" id="3.40.50.280">
    <property type="entry name" value="Cobalamin-binding domain"/>
    <property type="match status" value="1"/>
</dbReference>
<dbReference type="InterPro" id="IPR006158">
    <property type="entry name" value="Cobalamin-bd"/>
</dbReference>
<evidence type="ECO:0000256" key="4">
    <source>
        <dbReference type="ARBA" id="ARBA00005178"/>
    </source>
</evidence>
<keyword evidence="10" id="KW-0846">Cobalamin</keyword>
<comment type="caution">
    <text evidence="24">The sequence shown here is derived from an EMBL/GenBank/DDBJ whole genome shotgun (WGS) entry which is preliminary data.</text>
</comment>
<comment type="function">
    <text evidence="17">Catalyzes the transfer of a methyl group from methyl-cobalamin to homocysteine, yielding enzyme-bound cob(I)alamin and methionine. Subsequently, remethylates the cofactor using methyltetrahydrofolate.</text>
</comment>
<evidence type="ECO:0000256" key="15">
    <source>
        <dbReference type="ARBA" id="ARBA00023167"/>
    </source>
</evidence>
<dbReference type="GO" id="GO:0046872">
    <property type="term" value="F:metal ion binding"/>
    <property type="evidence" value="ECO:0007669"/>
    <property type="project" value="UniProtKB-KW"/>
</dbReference>
<evidence type="ECO:0000256" key="2">
    <source>
        <dbReference type="ARBA" id="ARBA00001947"/>
    </source>
</evidence>
<dbReference type="SMART" id="SM01018">
    <property type="entry name" value="B12-binding_2"/>
    <property type="match status" value="1"/>
</dbReference>
<dbReference type="PROSITE" id="PS50972">
    <property type="entry name" value="PTERIN_BINDING"/>
    <property type="match status" value="1"/>
</dbReference>
<dbReference type="GO" id="GO:0031419">
    <property type="term" value="F:cobalamin binding"/>
    <property type="evidence" value="ECO:0007669"/>
    <property type="project" value="UniProtKB-KW"/>
</dbReference>
<reference evidence="24 25" key="1">
    <citation type="submission" date="2018-05" db="EMBL/GenBank/DDBJ databases">
        <title>Genomic Encyclopedia of Type Strains, Phase IV (KMG-IV): sequencing the most valuable type-strain genomes for metagenomic binning, comparative biology and taxonomic classification.</title>
        <authorList>
            <person name="Goeker M."/>
        </authorList>
    </citation>
    <scope>NUCLEOTIDE SEQUENCE [LARGE SCALE GENOMIC DNA]</scope>
    <source>
        <strain evidence="24 25">DSM 24906</strain>
    </source>
</reference>
<dbReference type="InterPro" id="IPR050554">
    <property type="entry name" value="Met_Synthase/Corrinoid"/>
</dbReference>
<dbReference type="InterPro" id="IPR036724">
    <property type="entry name" value="Cobalamin-bd_sf"/>
</dbReference>
<dbReference type="Gene3D" id="3.20.20.20">
    <property type="entry name" value="Dihydropteroate synthase-like"/>
    <property type="match status" value="1"/>
</dbReference>
<dbReference type="Pfam" id="PF02310">
    <property type="entry name" value="B12-binding"/>
    <property type="match status" value="1"/>
</dbReference>
<dbReference type="PROSITE" id="PS50970">
    <property type="entry name" value="HCY"/>
    <property type="match status" value="1"/>
</dbReference>
<dbReference type="InterPro" id="IPR011005">
    <property type="entry name" value="Dihydropteroate_synth-like_sf"/>
</dbReference>
<dbReference type="AlphaFoldDB" id="A0AA45C945"/>
<keyword evidence="16" id="KW-0170">Cobalt</keyword>
<protein>
    <recommendedName>
        <fullName evidence="7">Methionine synthase</fullName>
        <ecNumber evidence="6">2.1.1.13</ecNumber>
    </recommendedName>
    <alternativeName>
        <fullName evidence="18">5-methyltetrahydrofolate--homocysteine methyltransferase</fullName>
    </alternativeName>
</protein>
<feature type="domain" description="B12-binding" evidence="22">
    <location>
        <begin position="660"/>
        <end position="781"/>
    </location>
</feature>
<comment type="pathway">
    <text evidence="4">Amino-acid biosynthesis; L-methionine biosynthesis via de novo pathway; L-methionine from L-homocysteine (MetH route): step 1/1.</text>
</comment>
<dbReference type="PANTHER" id="PTHR45833">
    <property type="entry name" value="METHIONINE SYNTHASE"/>
    <property type="match status" value="1"/>
</dbReference>
<dbReference type="EC" id="2.1.1.13" evidence="6"/>
<feature type="domain" description="Pterin-binding" evidence="21">
    <location>
        <begin position="309"/>
        <end position="553"/>
    </location>
</feature>
<dbReference type="Pfam" id="PF02607">
    <property type="entry name" value="B12-binding_2"/>
    <property type="match status" value="1"/>
</dbReference>
<dbReference type="GO" id="GO:0005829">
    <property type="term" value="C:cytosol"/>
    <property type="evidence" value="ECO:0007669"/>
    <property type="project" value="TreeGrafter"/>
</dbReference>
<comment type="catalytic activity">
    <reaction evidence="1">
        <text>(6S)-5-methyl-5,6,7,8-tetrahydrofolate + L-homocysteine = (6S)-5,6,7,8-tetrahydrofolate + L-methionine</text>
        <dbReference type="Rhea" id="RHEA:11172"/>
        <dbReference type="ChEBI" id="CHEBI:18608"/>
        <dbReference type="ChEBI" id="CHEBI:57453"/>
        <dbReference type="ChEBI" id="CHEBI:57844"/>
        <dbReference type="ChEBI" id="CHEBI:58199"/>
        <dbReference type="EC" id="2.1.1.13"/>
    </reaction>
</comment>
<dbReference type="SUPFAM" id="SSF52242">
    <property type="entry name" value="Cobalamin (vitamin B12)-binding domain"/>
    <property type="match status" value="1"/>
</dbReference>
<evidence type="ECO:0000259" key="22">
    <source>
        <dbReference type="PROSITE" id="PS51332"/>
    </source>
</evidence>
<evidence type="ECO:0000256" key="3">
    <source>
        <dbReference type="ARBA" id="ARBA00001956"/>
    </source>
</evidence>
<evidence type="ECO:0000259" key="21">
    <source>
        <dbReference type="PROSITE" id="PS50972"/>
    </source>
</evidence>
<dbReference type="Proteomes" id="UP000245921">
    <property type="component" value="Unassembled WGS sequence"/>
</dbReference>
<dbReference type="GO" id="GO:0046653">
    <property type="term" value="P:tetrahydrofolate metabolic process"/>
    <property type="evidence" value="ECO:0007669"/>
    <property type="project" value="TreeGrafter"/>
</dbReference>
<dbReference type="GO" id="GO:0050667">
    <property type="term" value="P:homocysteine metabolic process"/>
    <property type="evidence" value="ECO:0007669"/>
    <property type="project" value="TreeGrafter"/>
</dbReference>
<dbReference type="PROSITE" id="PS51337">
    <property type="entry name" value="B12_BINDING_NTER"/>
    <property type="match status" value="1"/>
</dbReference>
<keyword evidence="14 19" id="KW-0862">Zinc</keyword>
<dbReference type="NCBIfam" id="NF005719">
    <property type="entry name" value="PRK07535.1"/>
    <property type="match status" value="1"/>
</dbReference>
<dbReference type="InterPro" id="IPR036589">
    <property type="entry name" value="HCY_dom_sf"/>
</dbReference>
<evidence type="ECO:0000256" key="5">
    <source>
        <dbReference type="ARBA" id="ARBA00010398"/>
    </source>
</evidence>
<keyword evidence="25" id="KW-1185">Reference proteome</keyword>
<feature type="binding site" evidence="19">
    <location>
        <position position="266"/>
    </location>
    <ligand>
        <name>Zn(2+)</name>
        <dbReference type="ChEBI" id="CHEBI:29105"/>
    </ligand>
</feature>
<dbReference type="PROSITE" id="PS51332">
    <property type="entry name" value="B12_BINDING"/>
    <property type="match status" value="1"/>
</dbReference>
<name>A0AA45C945_9BACT</name>
<dbReference type="SUPFAM" id="SSF47644">
    <property type="entry name" value="Methionine synthase domain"/>
    <property type="match status" value="1"/>
</dbReference>
<keyword evidence="8 19" id="KW-0489">Methyltransferase</keyword>
<dbReference type="InterPro" id="IPR036594">
    <property type="entry name" value="Meth_synthase_dom"/>
</dbReference>
<evidence type="ECO:0000313" key="25">
    <source>
        <dbReference type="Proteomes" id="UP000245921"/>
    </source>
</evidence>
<organism evidence="24 25">
    <name type="scientific">Oceanotoga teriensis</name>
    <dbReference type="NCBI Taxonomy" id="515440"/>
    <lineage>
        <taxon>Bacteria</taxon>
        <taxon>Thermotogati</taxon>
        <taxon>Thermotogota</taxon>
        <taxon>Thermotogae</taxon>
        <taxon>Petrotogales</taxon>
        <taxon>Petrotogaceae</taxon>
        <taxon>Oceanotoga</taxon>
    </lineage>
</organism>
<gene>
    <name evidence="24" type="ORF">C7380_101119</name>
</gene>
<dbReference type="InterPro" id="IPR003759">
    <property type="entry name" value="Cbl-bd_cap"/>
</dbReference>
<accession>A0AA45C945</accession>
<dbReference type="EMBL" id="QGGI01000001">
    <property type="protein sequence ID" value="PWJ96546.1"/>
    <property type="molecule type" value="Genomic_DNA"/>
</dbReference>
<dbReference type="SUPFAM" id="SSF51717">
    <property type="entry name" value="Dihydropteroate synthetase-like"/>
    <property type="match status" value="1"/>
</dbReference>
<evidence type="ECO:0000256" key="12">
    <source>
        <dbReference type="ARBA" id="ARBA00022691"/>
    </source>
</evidence>
<dbReference type="Gene3D" id="3.20.20.330">
    <property type="entry name" value="Homocysteine-binding-like domain"/>
    <property type="match status" value="1"/>
</dbReference>
<feature type="binding site" evidence="19">
    <location>
        <position position="200"/>
    </location>
    <ligand>
        <name>Zn(2+)</name>
        <dbReference type="ChEBI" id="CHEBI:29105"/>
    </ligand>
</feature>
<evidence type="ECO:0000256" key="7">
    <source>
        <dbReference type="ARBA" id="ARBA00013998"/>
    </source>
</evidence>